<reference evidence="1 2" key="1">
    <citation type="submission" date="2024-02" db="EMBL/GenBank/DDBJ databases">
        <title>A novel Wenzhouxiangellaceae bacterium, isolated from coastal sediments.</title>
        <authorList>
            <person name="Du Z.-J."/>
            <person name="Ye Y.-Q."/>
            <person name="Zhang X.-Y."/>
        </authorList>
    </citation>
    <scope>NUCLEOTIDE SEQUENCE [LARGE SCALE GENOMIC DNA]</scope>
    <source>
        <strain evidence="1 2">CH-27</strain>
    </source>
</reference>
<sequence>METRPENTAEALIGKAIDKFAADTGVQIKILAHEHPIGKGKYLDALADVQAADHTATYAIETKRHLTTATLGLVVEQLKNTPYKGMLITEYVNPNMAERLRRMGIAFLDLAGNAYLNEKPILIYIKGNRAKDKPEKAKNPRPTRAFQATGLKVLFGLLLKPELLQQPYRDIAKATNVALGTVGWVLTDLRDHGYLYEGKGNERKLVQKAKIIEQWVTAYPDKLRPKLRLGKYLTTNPRWWHNVDIEQYKAQWGGEVAAAILTKYLVPENAVIYADNLPAKLIVKNKLTREAEGNVEILERFWKPDLFDDNQAHDKIPPVTVPPLLIYADLIATADDRNIETAKMIRTDFLDGYFG</sequence>
<dbReference type="AlphaFoldDB" id="A0AAW9RFC8"/>
<name>A0AAW9RFC8_9GAMM</name>
<accession>A0AAW9RFC8</accession>
<evidence type="ECO:0000313" key="2">
    <source>
        <dbReference type="Proteomes" id="UP001359886"/>
    </source>
</evidence>
<dbReference type="Proteomes" id="UP001359886">
    <property type="component" value="Unassembled WGS sequence"/>
</dbReference>
<dbReference type="InterPro" id="IPR019238">
    <property type="entry name" value="AbiEi_2"/>
</dbReference>
<dbReference type="RefSeq" id="WP_354694989.1">
    <property type="nucleotide sequence ID" value="NZ_JAZHOG010000005.1"/>
</dbReference>
<evidence type="ECO:0000313" key="1">
    <source>
        <dbReference type="EMBL" id="MEJ8567664.1"/>
    </source>
</evidence>
<proteinExistence type="predicted"/>
<dbReference type="Pfam" id="PF09952">
    <property type="entry name" value="AbiEi_2"/>
    <property type="match status" value="1"/>
</dbReference>
<dbReference type="EMBL" id="JAZHOG010000005">
    <property type="protein sequence ID" value="MEJ8567664.1"/>
    <property type="molecule type" value="Genomic_DNA"/>
</dbReference>
<gene>
    <name evidence="1" type="ORF">V3330_08520</name>
</gene>
<organism evidence="1 2">
    <name type="scientific">Elongatibacter sediminis</name>
    <dbReference type="NCBI Taxonomy" id="3119006"/>
    <lineage>
        <taxon>Bacteria</taxon>
        <taxon>Pseudomonadati</taxon>
        <taxon>Pseudomonadota</taxon>
        <taxon>Gammaproteobacteria</taxon>
        <taxon>Chromatiales</taxon>
        <taxon>Wenzhouxiangellaceae</taxon>
        <taxon>Elongatibacter</taxon>
    </lineage>
</organism>
<protein>
    <submittedName>
        <fullName evidence="1">Type IV toxin-antitoxin system AbiEi family antitoxin</fullName>
    </submittedName>
</protein>
<keyword evidence="2" id="KW-1185">Reference proteome</keyword>
<comment type="caution">
    <text evidence="1">The sequence shown here is derived from an EMBL/GenBank/DDBJ whole genome shotgun (WGS) entry which is preliminary data.</text>
</comment>